<dbReference type="Proteomes" id="UP000521872">
    <property type="component" value="Unassembled WGS sequence"/>
</dbReference>
<dbReference type="EMBL" id="JAACJL010000018">
    <property type="protein sequence ID" value="KAF4618313.1"/>
    <property type="molecule type" value="Genomic_DNA"/>
</dbReference>
<gene>
    <name evidence="1" type="ORF">D9613_011706</name>
</gene>
<comment type="caution">
    <text evidence="1">The sequence shown here is derived from an EMBL/GenBank/DDBJ whole genome shotgun (WGS) entry which is preliminary data.</text>
</comment>
<keyword evidence="2" id="KW-1185">Reference proteome</keyword>
<evidence type="ECO:0000313" key="2">
    <source>
        <dbReference type="Proteomes" id="UP000521872"/>
    </source>
</evidence>
<reference evidence="1 2" key="1">
    <citation type="submission" date="2019-12" db="EMBL/GenBank/DDBJ databases">
        <authorList>
            <person name="Floudas D."/>
            <person name="Bentzer J."/>
            <person name="Ahren D."/>
            <person name="Johansson T."/>
            <person name="Persson P."/>
            <person name="Tunlid A."/>
        </authorList>
    </citation>
    <scope>NUCLEOTIDE SEQUENCE [LARGE SCALE GENOMIC DNA]</scope>
    <source>
        <strain evidence="1 2">CBS 102.39</strain>
    </source>
</reference>
<name>A0A8H4VQ74_9AGAR</name>
<sequence>MLLLDLNQVNAPLIILLSCSPEICMSLLDLNQVNAPLIISLSCSPGECTTDHFVFLLFQNDAAERREASRFEEVVEEVEESD</sequence>
<protein>
    <submittedName>
        <fullName evidence="1">Uncharacterized protein</fullName>
    </submittedName>
</protein>
<evidence type="ECO:0000313" key="1">
    <source>
        <dbReference type="EMBL" id="KAF4618313.1"/>
    </source>
</evidence>
<dbReference type="AlphaFoldDB" id="A0A8H4VQ74"/>
<accession>A0A8H4VQ74</accession>
<organism evidence="1 2">
    <name type="scientific">Agrocybe pediades</name>
    <dbReference type="NCBI Taxonomy" id="84607"/>
    <lineage>
        <taxon>Eukaryota</taxon>
        <taxon>Fungi</taxon>
        <taxon>Dikarya</taxon>
        <taxon>Basidiomycota</taxon>
        <taxon>Agaricomycotina</taxon>
        <taxon>Agaricomycetes</taxon>
        <taxon>Agaricomycetidae</taxon>
        <taxon>Agaricales</taxon>
        <taxon>Agaricineae</taxon>
        <taxon>Strophariaceae</taxon>
        <taxon>Agrocybe</taxon>
    </lineage>
</organism>
<proteinExistence type="predicted"/>